<evidence type="ECO:0000256" key="1">
    <source>
        <dbReference type="ARBA" id="ARBA00022574"/>
    </source>
</evidence>
<sequence length="1322" mass="143000">MLDLSDPLVNFLNFVQGQVQPLPGPKGLLPDAHKEDTEHHAAKEKKGLWNAAQAAQTAQAAASEELRQEAVRRQKAHSEAERIAREEAVFSGQVQALLADAFTETFRKADAAEAAEAAEAASAAASAAKVIVETGPGSADAAIQADPREAPEDDPSQSLVKAPSRSASVTSRPSRRSSKRSHEGSSASQSSFSIHVQVPSGVLPGDRFFVVVDEVEYEVWAPEGCTPGEMVAMDIYSDAESVAALTLSKDSAQATAAASQGNERREATDSKLRELKEKDQMEAARATTNQSELSDGDSVATDAILIPVEIPEGCTAGETFFAEVNGVEYEILVPEGCKAGHLIYLEIPAKHAIGRFVADEGQRALTNAEVPQIAEKDLVPSEETSDSLFAEVCVPEGAIPGSNFVAVIDDTEFEVPVPAASLARTRAWSGARGPRRLNPEGFGPGDTLSLQLPSAGLKNDALQEVWAELAKVREELKEVKEDRRRERELTHFAQQFTRSDDYDHLEPQSPGASSFVEIIVPPDCHEGEAVPAGVVPGELIYMDMREGVGEAEDRWVGLADRLTSKQKRSSRPASGVRKKAMEIIEVAIPEEQSADLADPVGGQDLEMTVPEGCQAGDVLLMDLLPGGKIGNSRPASAEYKRQTLGAEAQVATVQRDPTGESVLSIGAQAEASQRDAAASAASAAPAPADASRQEEAARESQEAVISSLAETGPYRLGISILSASELVAESEPFCVCRIPGKEKVEFETASLGEKVNPEWNSEHVIEDFPQGQSLVFEVVEMRAQTRTEQLDLMRARTTLEDFCPYSLGRIELPSERFFAGLDETLSLTGSASGSESATFGLRVKVANLGTAAAYAAQQAARVEAERLEEEERARMEEAERQRQEAEKQRAIEEAERERLEALKQQALEEAERAVREEEARLKREEAERKGKIVIFVRGPKGRRPPPIPTVMNDETDELMAKADGDRGALGENDERYRLAASLKLACKVSELAQEIPELGSRVCIREARLSVAPAIFSEPKPEPKMVRGKLAAWGWMVPELRERFQRLGRQNGRGFGGTSRVKGRVGLERLPPEDTLLEAGVENNAVLRAKISPAVITASKDCTARIWNAETGSCELVLEGHNEAVCSACISPDCRYVATSSEDSSARLWYVDSGRCARVLLDHKEAVYSAAFSPDSKQVVTASEDGTAKIWVVKTGLCKLTLKGHNFAVLWAAFSPDGRSVTTTSSDGTLKIWNAKTGVCDRTLLGQKPVYLASFATDGSTFVTASAVLSTPNEGNGQFWEKKYLFVVVMGDRGVAMEVSKSRLDRHVLTKIHQSNITNRKE</sequence>
<dbReference type="InterPro" id="IPR001680">
    <property type="entry name" value="WD40_rpt"/>
</dbReference>
<feature type="coiled-coil region" evidence="4">
    <location>
        <begin position="462"/>
        <end position="489"/>
    </location>
</feature>
<feature type="compositionally biased region" description="Basic and acidic residues" evidence="5">
    <location>
        <begin position="691"/>
        <end position="701"/>
    </location>
</feature>
<proteinExistence type="predicted"/>
<name>A0ABP0N6F2_9DINO</name>
<dbReference type="Pfam" id="PF00168">
    <property type="entry name" value="C2"/>
    <property type="match status" value="1"/>
</dbReference>
<dbReference type="PROSITE" id="PS50004">
    <property type="entry name" value="C2"/>
    <property type="match status" value="1"/>
</dbReference>
<dbReference type="InterPro" id="IPR036322">
    <property type="entry name" value="WD40_repeat_dom_sf"/>
</dbReference>
<dbReference type="SUPFAM" id="SSF49562">
    <property type="entry name" value="C2 domain (Calcium/lipid-binding domain, CaLB)"/>
    <property type="match status" value="1"/>
</dbReference>
<feature type="repeat" description="WD" evidence="3">
    <location>
        <begin position="1202"/>
        <end position="1243"/>
    </location>
</feature>
<dbReference type="InterPro" id="IPR000008">
    <property type="entry name" value="C2_dom"/>
</dbReference>
<reference evidence="7 8" key="1">
    <citation type="submission" date="2024-02" db="EMBL/GenBank/DDBJ databases">
        <authorList>
            <person name="Chen Y."/>
            <person name="Shah S."/>
            <person name="Dougan E. K."/>
            <person name="Thang M."/>
            <person name="Chan C."/>
        </authorList>
    </citation>
    <scope>NUCLEOTIDE SEQUENCE [LARGE SCALE GENOMIC DNA]</scope>
</reference>
<dbReference type="SUPFAM" id="SSF50978">
    <property type="entry name" value="WD40 repeat-like"/>
    <property type="match status" value="1"/>
</dbReference>
<evidence type="ECO:0000313" key="7">
    <source>
        <dbReference type="EMBL" id="CAK9059370.1"/>
    </source>
</evidence>
<organism evidence="7 8">
    <name type="scientific">Durusdinium trenchii</name>
    <dbReference type="NCBI Taxonomy" id="1381693"/>
    <lineage>
        <taxon>Eukaryota</taxon>
        <taxon>Sar</taxon>
        <taxon>Alveolata</taxon>
        <taxon>Dinophyceae</taxon>
        <taxon>Suessiales</taxon>
        <taxon>Symbiodiniaceae</taxon>
        <taxon>Durusdinium</taxon>
    </lineage>
</organism>
<keyword evidence="1 3" id="KW-0853">WD repeat</keyword>
<evidence type="ECO:0000313" key="8">
    <source>
        <dbReference type="Proteomes" id="UP001642484"/>
    </source>
</evidence>
<dbReference type="Gene3D" id="2.60.40.150">
    <property type="entry name" value="C2 domain"/>
    <property type="match status" value="1"/>
</dbReference>
<evidence type="ECO:0000259" key="6">
    <source>
        <dbReference type="PROSITE" id="PS50004"/>
    </source>
</evidence>
<dbReference type="InterPro" id="IPR015943">
    <property type="entry name" value="WD40/YVTN_repeat-like_dom_sf"/>
</dbReference>
<evidence type="ECO:0000256" key="2">
    <source>
        <dbReference type="ARBA" id="ARBA00022737"/>
    </source>
</evidence>
<keyword evidence="2" id="KW-0677">Repeat</keyword>
<feature type="repeat" description="WD" evidence="3">
    <location>
        <begin position="1160"/>
        <end position="1201"/>
    </location>
</feature>
<dbReference type="PROSITE" id="PS50082">
    <property type="entry name" value="WD_REPEATS_2"/>
    <property type="match status" value="3"/>
</dbReference>
<dbReference type="Proteomes" id="UP001642484">
    <property type="component" value="Unassembled WGS sequence"/>
</dbReference>
<dbReference type="PANTHER" id="PTHR19879">
    <property type="entry name" value="TRANSCRIPTION INITIATION FACTOR TFIID"/>
    <property type="match status" value="1"/>
</dbReference>
<feature type="repeat" description="WD" evidence="3">
    <location>
        <begin position="1118"/>
        <end position="1159"/>
    </location>
</feature>
<dbReference type="SMART" id="SM00320">
    <property type="entry name" value="WD40"/>
    <property type="match status" value="4"/>
</dbReference>
<accession>A0ABP0N6F2</accession>
<protein>
    <recommendedName>
        <fullName evidence="6">C2 domain-containing protein</fullName>
    </recommendedName>
</protein>
<feature type="compositionally biased region" description="Low complexity" evidence="5">
    <location>
        <begin position="674"/>
        <end position="690"/>
    </location>
</feature>
<dbReference type="PROSITE" id="PS50294">
    <property type="entry name" value="WD_REPEATS_REGION"/>
    <property type="match status" value="3"/>
</dbReference>
<dbReference type="Gene3D" id="2.130.10.10">
    <property type="entry name" value="YVTN repeat-like/Quinoprotein amine dehydrogenase"/>
    <property type="match status" value="1"/>
</dbReference>
<feature type="region of interest" description="Disordered" evidence="5">
    <location>
        <begin position="870"/>
        <end position="891"/>
    </location>
</feature>
<keyword evidence="8" id="KW-1185">Reference proteome</keyword>
<dbReference type="CDD" id="cd00200">
    <property type="entry name" value="WD40"/>
    <property type="match status" value="1"/>
</dbReference>
<evidence type="ECO:0000256" key="4">
    <source>
        <dbReference type="SAM" id="Coils"/>
    </source>
</evidence>
<feature type="domain" description="C2" evidence="6">
    <location>
        <begin position="696"/>
        <end position="814"/>
    </location>
</feature>
<dbReference type="InterPro" id="IPR019775">
    <property type="entry name" value="WD40_repeat_CS"/>
</dbReference>
<dbReference type="Pfam" id="PF00400">
    <property type="entry name" value="WD40"/>
    <property type="match status" value="3"/>
</dbReference>
<dbReference type="CDD" id="cd00030">
    <property type="entry name" value="C2"/>
    <property type="match status" value="1"/>
</dbReference>
<evidence type="ECO:0000256" key="5">
    <source>
        <dbReference type="SAM" id="MobiDB-lite"/>
    </source>
</evidence>
<dbReference type="PROSITE" id="PS00678">
    <property type="entry name" value="WD_REPEATS_1"/>
    <property type="match status" value="1"/>
</dbReference>
<gene>
    <name evidence="7" type="ORF">CCMP2556_LOCUS29244</name>
</gene>
<comment type="caution">
    <text evidence="7">The sequence shown here is derived from an EMBL/GenBank/DDBJ whole genome shotgun (WGS) entry which is preliminary data.</text>
</comment>
<evidence type="ECO:0000256" key="3">
    <source>
        <dbReference type="PROSITE-ProRule" id="PRU00221"/>
    </source>
</evidence>
<feature type="region of interest" description="Disordered" evidence="5">
    <location>
        <begin position="674"/>
        <end position="704"/>
    </location>
</feature>
<dbReference type="EMBL" id="CAXAMN010021418">
    <property type="protein sequence ID" value="CAK9059370.1"/>
    <property type="molecule type" value="Genomic_DNA"/>
</dbReference>
<dbReference type="PANTHER" id="PTHR19879:SF9">
    <property type="entry name" value="TRANSCRIPTION INITIATION FACTOR TFIID SUBUNIT 5"/>
    <property type="match status" value="1"/>
</dbReference>
<keyword evidence="4" id="KW-0175">Coiled coil</keyword>
<dbReference type="InterPro" id="IPR035892">
    <property type="entry name" value="C2_domain_sf"/>
</dbReference>
<feature type="region of interest" description="Disordered" evidence="5">
    <location>
        <begin position="138"/>
        <end position="192"/>
    </location>
</feature>